<keyword evidence="6 10" id="KW-0560">Oxidoreductase</keyword>
<comment type="cofactor">
    <cofactor evidence="1 9">
        <name>heme</name>
        <dbReference type="ChEBI" id="CHEBI:30413"/>
    </cofactor>
</comment>
<dbReference type="InterPro" id="IPR050364">
    <property type="entry name" value="Cytochrome_P450_fung"/>
</dbReference>
<accession>A0A8H4VNL6</accession>
<dbReference type="InterPro" id="IPR002401">
    <property type="entry name" value="Cyt_P450_E_grp-I"/>
</dbReference>
<evidence type="ECO:0000256" key="6">
    <source>
        <dbReference type="ARBA" id="ARBA00023002"/>
    </source>
</evidence>
<evidence type="ECO:0000256" key="2">
    <source>
        <dbReference type="ARBA" id="ARBA00005179"/>
    </source>
</evidence>
<dbReference type="PRINTS" id="PR00385">
    <property type="entry name" value="P450"/>
</dbReference>
<reference evidence="12 13" key="1">
    <citation type="submission" date="2019-12" db="EMBL/GenBank/DDBJ databases">
        <authorList>
            <person name="Floudas D."/>
            <person name="Bentzer J."/>
            <person name="Ahren D."/>
            <person name="Johansson T."/>
            <person name="Persson P."/>
            <person name="Tunlid A."/>
        </authorList>
    </citation>
    <scope>NUCLEOTIDE SEQUENCE [LARGE SCALE GENOMIC DNA]</scope>
    <source>
        <strain evidence="12 13">CBS 102.39</strain>
    </source>
</reference>
<dbReference type="PANTHER" id="PTHR46300">
    <property type="entry name" value="P450, PUTATIVE (EUROFUNG)-RELATED-RELATED"/>
    <property type="match status" value="1"/>
</dbReference>
<dbReference type="GO" id="GO:0005506">
    <property type="term" value="F:iron ion binding"/>
    <property type="evidence" value="ECO:0007669"/>
    <property type="project" value="InterPro"/>
</dbReference>
<evidence type="ECO:0000256" key="11">
    <source>
        <dbReference type="SAM" id="SignalP"/>
    </source>
</evidence>
<evidence type="ECO:0000256" key="8">
    <source>
        <dbReference type="ARBA" id="ARBA00023033"/>
    </source>
</evidence>
<evidence type="ECO:0000313" key="13">
    <source>
        <dbReference type="Proteomes" id="UP000521872"/>
    </source>
</evidence>
<evidence type="ECO:0000313" key="12">
    <source>
        <dbReference type="EMBL" id="KAF4617261.1"/>
    </source>
</evidence>
<name>A0A8H4VNL6_9AGAR</name>
<evidence type="ECO:0000256" key="3">
    <source>
        <dbReference type="ARBA" id="ARBA00010617"/>
    </source>
</evidence>
<keyword evidence="5 9" id="KW-0479">Metal-binding</keyword>
<proteinExistence type="inferred from homology"/>
<dbReference type="InterPro" id="IPR001128">
    <property type="entry name" value="Cyt_P450"/>
</dbReference>
<dbReference type="GO" id="GO:0020037">
    <property type="term" value="F:heme binding"/>
    <property type="evidence" value="ECO:0007669"/>
    <property type="project" value="InterPro"/>
</dbReference>
<dbReference type="EMBL" id="JAACJL010000030">
    <property type="protein sequence ID" value="KAF4617261.1"/>
    <property type="molecule type" value="Genomic_DNA"/>
</dbReference>
<dbReference type="PRINTS" id="PR00463">
    <property type="entry name" value="EP450I"/>
</dbReference>
<dbReference type="InterPro" id="IPR017972">
    <property type="entry name" value="Cyt_P450_CS"/>
</dbReference>
<comment type="similarity">
    <text evidence="3 10">Belongs to the cytochrome P450 family.</text>
</comment>
<dbReference type="AlphaFoldDB" id="A0A8H4VNL6"/>
<keyword evidence="11" id="KW-0732">Signal</keyword>
<dbReference type="SUPFAM" id="SSF48264">
    <property type="entry name" value="Cytochrome P450"/>
    <property type="match status" value="1"/>
</dbReference>
<dbReference type="PANTHER" id="PTHR46300:SF7">
    <property type="entry name" value="P450, PUTATIVE (EUROFUNG)-RELATED"/>
    <property type="match status" value="1"/>
</dbReference>
<organism evidence="12 13">
    <name type="scientific">Agrocybe pediades</name>
    <dbReference type="NCBI Taxonomy" id="84607"/>
    <lineage>
        <taxon>Eukaryota</taxon>
        <taxon>Fungi</taxon>
        <taxon>Dikarya</taxon>
        <taxon>Basidiomycota</taxon>
        <taxon>Agaricomycotina</taxon>
        <taxon>Agaricomycetes</taxon>
        <taxon>Agaricomycetidae</taxon>
        <taxon>Agaricales</taxon>
        <taxon>Agaricineae</taxon>
        <taxon>Strophariaceae</taxon>
        <taxon>Agrocybe</taxon>
    </lineage>
</organism>
<dbReference type="Proteomes" id="UP000521872">
    <property type="component" value="Unassembled WGS sequence"/>
</dbReference>
<evidence type="ECO:0000256" key="4">
    <source>
        <dbReference type="ARBA" id="ARBA00022617"/>
    </source>
</evidence>
<evidence type="ECO:0008006" key="14">
    <source>
        <dbReference type="Google" id="ProtNLM"/>
    </source>
</evidence>
<evidence type="ECO:0000256" key="5">
    <source>
        <dbReference type="ARBA" id="ARBA00022723"/>
    </source>
</evidence>
<dbReference type="InterPro" id="IPR036396">
    <property type="entry name" value="Cyt_P450_sf"/>
</dbReference>
<comment type="caution">
    <text evidence="12">The sequence shown here is derived from an EMBL/GenBank/DDBJ whole genome shotgun (WGS) entry which is preliminary data.</text>
</comment>
<dbReference type="CDD" id="cd11065">
    <property type="entry name" value="CYP64-like"/>
    <property type="match status" value="1"/>
</dbReference>
<feature type="binding site" description="axial binding residue" evidence="9">
    <location>
        <position position="430"/>
    </location>
    <ligand>
        <name>heme</name>
        <dbReference type="ChEBI" id="CHEBI:30413"/>
    </ligand>
    <ligandPart>
        <name>Fe</name>
        <dbReference type="ChEBI" id="CHEBI:18248"/>
    </ligandPart>
</feature>
<dbReference type="Pfam" id="PF00067">
    <property type="entry name" value="p450"/>
    <property type="match status" value="1"/>
</dbReference>
<comment type="pathway">
    <text evidence="2">Secondary metabolite biosynthesis.</text>
</comment>
<keyword evidence="7 9" id="KW-0408">Iron</keyword>
<keyword evidence="13" id="KW-1185">Reference proteome</keyword>
<dbReference type="GO" id="GO:0004497">
    <property type="term" value="F:monooxygenase activity"/>
    <property type="evidence" value="ECO:0007669"/>
    <property type="project" value="UniProtKB-KW"/>
</dbReference>
<evidence type="ECO:0000256" key="1">
    <source>
        <dbReference type="ARBA" id="ARBA00001971"/>
    </source>
</evidence>
<keyword evidence="4 9" id="KW-0349">Heme</keyword>
<dbReference type="PROSITE" id="PS00086">
    <property type="entry name" value="CYTOCHROME_P450"/>
    <property type="match status" value="1"/>
</dbReference>
<evidence type="ECO:0000256" key="9">
    <source>
        <dbReference type="PIRSR" id="PIRSR602401-1"/>
    </source>
</evidence>
<evidence type="ECO:0000256" key="7">
    <source>
        <dbReference type="ARBA" id="ARBA00023004"/>
    </source>
</evidence>
<gene>
    <name evidence="12" type="ORF">D9613_005667</name>
</gene>
<dbReference type="Gene3D" id="1.10.630.10">
    <property type="entry name" value="Cytochrome P450"/>
    <property type="match status" value="1"/>
</dbReference>
<protein>
    <recommendedName>
        <fullName evidence="14">Cytochrome P450</fullName>
    </recommendedName>
</protein>
<keyword evidence="8 10" id="KW-0503">Monooxygenase</keyword>
<dbReference type="GO" id="GO:0016705">
    <property type="term" value="F:oxidoreductase activity, acting on paired donors, with incorporation or reduction of molecular oxygen"/>
    <property type="evidence" value="ECO:0007669"/>
    <property type="project" value="InterPro"/>
</dbReference>
<evidence type="ECO:0000256" key="10">
    <source>
        <dbReference type="RuleBase" id="RU000461"/>
    </source>
</evidence>
<feature type="signal peptide" evidence="11">
    <location>
        <begin position="1"/>
        <end position="20"/>
    </location>
</feature>
<sequence>MIYTIAFLALLMVFLSKYRRRQVDSCKGPPSWPIFGNFFAVPAHQPYVRFAEWKKTYGEFIPLTIFGRRLFVLNSREVALDLFEKRSAIYSDRPRRTMAELCGLGKALLFQSYASDSTRKGRKLMHAELSKANVGRHIDMQYREILHFVQRLSMSPDNLVHEIERLASSIILAIAYGYQIKDANDAFVSLADSVMDYVSKVISPNNFLVDSIPVLRYIPEWMPGAGFKKEAKICRELLNRMNREPYLSVLKQMSNGTARPSFVSRHLELNELQLTEEEHDLLMWTAGVEVNLWRLLALQTVATLKSFFLAMIIHPEVQNKAKKELDAVIAKEGRLPTLDDKPSLPYIDCIIQELFRWRPVTPMAAHSTLVDDVYRGIAIPAGSVIMANTWAFTHDDEVYQNPEKFYPERFLDGDLPDPRVSVFGFGRRSCPGAYLVDNLLWMLVATTLSAFDILPEVSDDGTENFPSADYTSGAVVEPLPYKCRIVPRSSNLMDLVSYALAGKV</sequence>
<feature type="chain" id="PRO_5034381337" description="Cytochrome P450" evidence="11">
    <location>
        <begin position="21"/>
        <end position="504"/>
    </location>
</feature>